<dbReference type="Gene3D" id="3.30.40.10">
    <property type="entry name" value="Zinc/RING finger domain, C3HC4 (zinc finger)"/>
    <property type="match status" value="1"/>
</dbReference>
<dbReference type="InParanoid" id="A0A6J2XKY3"/>
<evidence type="ECO:0000256" key="2">
    <source>
        <dbReference type="ARBA" id="ARBA00022771"/>
    </source>
</evidence>
<evidence type="ECO:0000256" key="4">
    <source>
        <dbReference type="SAM" id="MobiDB-lite"/>
    </source>
</evidence>
<dbReference type="PANTHER" id="PTHR19303">
    <property type="entry name" value="TRANSPOSON"/>
    <property type="match status" value="1"/>
</dbReference>
<evidence type="ECO:0000256" key="1">
    <source>
        <dbReference type="ARBA" id="ARBA00022723"/>
    </source>
</evidence>
<sequence>MIFGHRKKLNERLLDGGPVGSKAWCSDSGWITSELFIKWLNFFIQCVRPSKDLPILLILDNHISHQSLDGLNLARDCGVIILSVPPHTTHRLQPLDVAVYKPFKAAFEGAVDMFQKNHPGRRITQFDIAQLVKIAFEKSATVQTATNGFRKCGIFPFNRNIFSETDFAPAEVHFVAPENKTDQDEIRSQATAVTLRTDEDDTDSDEDISLAALKNSVKITKDTRSVVPSCEIAQPGSSRINKPGVNDKNNNASPVFDSAIEIDKSMVVIQDVLNSTPPASPEKQITCLVSPKDIFPLPKAAHSVNEARKRKCQKSEILTSSPYKLMLENKGKEKLKKPKQCNLQSSLDKDGKNSEGSGQKKKGIPRSKPKQENNIFCITCGEEYENPPTETWIQCSLCEEWAHELCSDLSGMKKLFFCDNCR</sequence>
<dbReference type="InterPro" id="IPR050863">
    <property type="entry name" value="CenT-Element_Derived"/>
</dbReference>
<dbReference type="GO" id="GO:0003677">
    <property type="term" value="F:DNA binding"/>
    <property type="evidence" value="ECO:0007669"/>
    <property type="project" value="TreeGrafter"/>
</dbReference>
<dbReference type="InterPro" id="IPR004875">
    <property type="entry name" value="DDE_SF_endonuclease_dom"/>
</dbReference>
<feature type="region of interest" description="Disordered" evidence="4">
    <location>
        <begin position="333"/>
        <end position="369"/>
    </location>
</feature>
<dbReference type="AlphaFoldDB" id="A0A6J2XKY3"/>
<dbReference type="GeneID" id="115879195"/>
<evidence type="ECO:0000313" key="7">
    <source>
        <dbReference type="RefSeq" id="XP_030751746.1"/>
    </source>
</evidence>
<dbReference type="InterPro" id="IPR011011">
    <property type="entry name" value="Znf_FYVE_PHD"/>
</dbReference>
<keyword evidence="6" id="KW-1185">Reference proteome</keyword>
<feature type="domain" description="Zinc finger PHD-type" evidence="5">
    <location>
        <begin position="376"/>
        <end position="422"/>
    </location>
</feature>
<gene>
    <name evidence="7" type="primary">LOC115879195</name>
</gene>
<evidence type="ECO:0000313" key="6">
    <source>
        <dbReference type="Proteomes" id="UP000504635"/>
    </source>
</evidence>
<evidence type="ECO:0000256" key="3">
    <source>
        <dbReference type="ARBA" id="ARBA00022833"/>
    </source>
</evidence>
<dbReference type="OrthoDB" id="8191755at2759"/>
<dbReference type="KEGG" id="soy:115879195"/>
<keyword evidence="2" id="KW-0863">Zinc-finger</keyword>
<dbReference type="Pfam" id="PF03184">
    <property type="entry name" value="DDE_1"/>
    <property type="match status" value="1"/>
</dbReference>
<reference evidence="7" key="1">
    <citation type="submission" date="2025-08" db="UniProtKB">
        <authorList>
            <consortium name="RefSeq"/>
        </authorList>
    </citation>
    <scope>IDENTIFICATION</scope>
    <source>
        <tissue evidence="7">Gonads</tissue>
    </source>
</reference>
<dbReference type="GO" id="GO:0005634">
    <property type="term" value="C:nucleus"/>
    <property type="evidence" value="ECO:0007669"/>
    <property type="project" value="TreeGrafter"/>
</dbReference>
<dbReference type="PANTHER" id="PTHR19303:SF74">
    <property type="entry name" value="POGO TRANSPOSABLE ELEMENT WITH KRAB DOMAIN"/>
    <property type="match status" value="1"/>
</dbReference>
<evidence type="ECO:0000259" key="5">
    <source>
        <dbReference type="SMART" id="SM00249"/>
    </source>
</evidence>
<dbReference type="GO" id="GO:0008270">
    <property type="term" value="F:zinc ion binding"/>
    <property type="evidence" value="ECO:0007669"/>
    <property type="project" value="UniProtKB-KW"/>
</dbReference>
<dbReference type="Proteomes" id="UP000504635">
    <property type="component" value="Unplaced"/>
</dbReference>
<accession>A0A6J2XKY3</accession>
<feature type="compositionally biased region" description="Basic residues" evidence="4">
    <location>
        <begin position="359"/>
        <end position="368"/>
    </location>
</feature>
<name>A0A6J2XKY3_SITOR</name>
<dbReference type="CDD" id="cd15517">
    <property type="entry name" value="PHD_TCF19_like"/>
    <property type="match status" value="1"/>
</dbReference>
<dbReference type="InterPro" id="IPR013083">
    <property type="entry name" value="Znf_RING/FYVE/PHD"/>
</dbReference>
<dbReference type="InterPro" id="IPR001965">
    <property type="entry name" value="Znf_PHD"/>
</dbReference>
<protein>
    <submittedName>
        <fullName evidence="7">Uncharacterized protein LOC115879195</fullName>
    </submittedName>
</protein>
<keyword evidence="3" id="KW-0862">Zinc</keyword>
<dbReference type="SMART" id="SM00249">
    <property type="entry name" value="PHD"/>
    <property type="match status" value="1"/>
</dbReference>
<organism evidence="6 7">
    <name type="scientific">Sitophilus oryzae</name>
    <name type="common">Rice weevil</name>
    <name type="synonym">Curculio oryzae</name>
    <dbReference type="NCBI Taxonomy" id="7048"/>
    <lineage>
        <taxon>Eukaryota</taxon>
        <taxon>Metazoa</taxon>
        <taxon>Ecdysozoa</taxon>
        <taxon>Arthropoda</taxon>
        <taxon>Hexapoda</taxon>
        <taxon>Insecta</taxon>
        <taxon>Pterygota</taxon>
        <taxon>Neoptera</taxon>
        <taxon>Endopterygota</taxon>
        <taxon>Coleoptera</taxon>
        <taxon>Polyphaga</taxon>
        <taxon>Cucujiformia</taxon>
        <taxon>Curculionidae</taxon>
        <taxon>Dryophthorinae</taxon>
        <taxon>Sitophilus</taxon>
    </lineage>
</organism>
<keyword evidence="1" id="KW-0479">Metal-binding</keyword>
<dbReference type="SUPFAM" id="SSF57903">
    <property type="entry name" value="FYVE/PHD zinc finger"/>
    <property type="match status" value="1"/>
</dbReference>
<proteinExistence type="predicted"/>
<dbReference type="RefSeq" id="XP_030751746.1">
    <property type="nucleotide sequence ID" value="XM_030895886.1"/>
</dbReference>